<keyword evidence="4" id="KW-1185">Reference proteome</keyword>
<keyword evidence="1" id="KW-0175">Coiled coil</keyword>
<evidence type="ECO:0000313" key="4">
    <source>
        <dbReference type="Proteomes" id="UP001341840"/>
    </source>
</evidence>
<feature type="compositionally biased region" description="Basic and acidic residues" evidence="2">
    <location>
        <begin position="426"/>
        <end position="440"/>
    </location>
</feature>
<evidence type="ECO:0000256" key="2">
    <source>
        <dbReference type="SAM" id="MobiDB-lite"/>
    </source>
</evidence>
<feature type="compositionally biased region" description="Acidic residues" evidence="2">
    <location>
        <begin position="268"/>
        <end position="291"/>
    </location>
</feature>
<reference evidence="3 4" key="1">
    <citation type="journal article" date="2023" name="Plants (Basel)">
        <title>Bridging the Gap: Combining Genomics and Transcriptomics Approaches to Understand Stylosanthes scabra, an Orphan Legume from the Brazilian Caatinga.</title>
        <authorList>
            <person name="Ferreira-Neto J.R.C."/>
            <person name="da Silva M.D."/>
            <person name="Binneck E."/>
            <person name="de Melo N.F."/>
            <person name="da Silva R.H."/>
            <person name="de Melo A.L.T.M."/>
            <person name="Pandolfi V."/>
            <person name="Bustamante F.O."/>
            <person name="Brasileiro-Vidal A.C."/>
            <person name="Benko-Iseppon A.M."/>
        </authorList>
    </citation>
    <scope>NUCLEOTIDE SEQUENCE [LARGE SCALE GENOMIC DNA]</scope>
    <source>
        <tissue evidence="3">Leaves</tissue>
    </source>
</reference>
<organism evidence="3 4">
    <name type="scientific">Stylosanthes scabra</name>
    <dbReference type="NCBI Taxonomy" id="79078"/>
    <lineage>
        <taxon>Eukaryota</taxon>
        <taxon>Viridiplantae</taxon>
        <taxon>Streptophyta</taxon>
        <taxon>Embryophyta</taxon>
        <taxon>Tracheophyta</taxon>
        <taxon>Spermatophyta</taxon>
        <taxon>Magnoliopsida</taxon>
        <taxon>eudicotyledons</taxon>
        <taxon>Gunneridae</taxon>
        <taxon>Pentapetalae</taxon>
        <taxon>rosids</taxon>
        <taxon>fabids</taxon>
        <taxon>Fabales</taxon>
        <taxon>Fabaceae</taxon>
        <taxon>Papilionoideae</taxon>
        <taxon>50 kb inversion clade</taxon>
        <taxon>dalbergioids sensu lato</taxon>
        <taxon>Dalbergieae</taxon>
        <taxon>Pterocarpus clade</taxon>
        <taxon>Stylosanthes</taxon>
    </lineage>
</organism>
<feature type="compositionally biased region" description="Basic and acidic residues" evidence="2">
    <location>
        <begin position="464"/>
        <end position="477"/>
    </location>
</feature>
<feature type="coiled-coil region" evidence="1">
    <location>
        <begin position="9"/>
        <end position="102"/>
    </location>
</feature>
<feature type="region of interest" description="Disordered" evidence="2">
    <location>
        <begin position="557"/>
        <end position="584"/>
    </location>
</feature>
<evidence type="ECO:0000313" key="3">
    <source>
        <dbReference type="EMBL" id="MED6224209.1"/>
    </source>
</evidence>
<protein>
    <submittedName>
        <fullName evidence="3">Uncharacterized protein</fullName>
    </submittedName>
</protein>
<dbReference type="Proteomes" id="UP001341840">
    <property type="component" value="Unassembled WGS sequence"/>
</dbReference>
<proteinExistence type="predicted"/>
<evidence type="ECO:0000256" key="1">
    <source>
        <dbReference type="SAM" id="Coils"/>
    </source>
</evidence>
<name>A0ABU6ZQF6_9FABA</name>
<gene>
    <name evidence="3" type="ORF">PIB30_081678</name>
</gene>
<sequence>MKIRQEQFFENMQKAQSQYLEELKSLRTRQDKMVNQQNNFYRQIKREQEKTIKEIEEVKKFQVNQTLMGARRTTEENLEERMHEKRNEIIEMRKQIRDWTRNASSREGYCRWAHQQENPNLVEIPPHKIPDFLHSNVANKKDPYFGALKSDLQQGESSQTRNWALHVHNFLLEEVKKAKLQNTKSTNGCCYAMLIIYFHETHFGKDAKEPEDQPPWIKYWTGGILWKRLKEEKHHAAGLIKTGQIKDEKDEKDKVHKRNPKKNASSESESESEYEESSSFDESYSESESDSEETRFDELIQRQQKTKTNLGRGERRSKQKYEMNANEEMYEANEPLHISQLLTQGSVVGLQQNEEPTLAEAVKGSSKNEQNAILLGSTIVSLGRDDSGNLIVDGPPITESQPSIHTVPELPQQRAPQEEQPLQQSPHHEEKPSQQPHPEEEIIDISSSSEDEHEPTPFIPLIPKAEEEQPHEEEHPGENNPSGDEEQRPEEEGRPVQTQSIVEVIPICPTQEVIDISRSDDETEPTPIQDLIPKSEVDHVSSPRAKSIIEVLLNMSQDHPTHSEADDAPSFDLGIDYGKGPPPA</sequence>
<feature type="region of interest" description="Disordered" evidence="2">
    <location>
        <begin position="240"/>
        <end position="319"/>
    </location>
</feature>
<accession>A0ABU6ZQF6</accession>
<comment type="caution">
    <text evidence="3">The sequence shown here is derived from an EMBL/GenBank/DDBJ whole genome shotgun (WGS) entry which is preliminary data.</text>
</comment>
<feature type="compositionally biased region" description="Basic and acidic residues" evidence="2">
    <location>
        <begin position="244"/>
        <end position="254"/>
    </location>
</feature>
<dbReference type="EMBL" id="JASCZI010273090">
    <property type="protein sequence ID" value="MED6224209.1"/>
    <property type="molecule type" value="Genomic_DNA"/>
</dbReference>
<feature type="region of interest" description="Disordered" evidence="2">
    <location>
        <begin position="382"/>
        <end position="541"/>
    </location>
</feature>